<protein>
    <recommendedName>
        <fullName evidence="4">Kazal-like domain-containing protein</fullName>
    </recommendedName>
</protein>
<keyword evidence="2" id="KW-0722">Serine protease inhibitor</keyword>
<dbReference type="PROSITE" id="PS51465">
    <property type="entry name" value="KAZAL_2"/>
    <property type="match status" value="1"/>
</dbReference>
<dbReference type="eggNOG" id="ENOG502RGY1">
    <property type="taxonomic scope" value="Eukaryota"/>
</dbReference>
<evidence type="ECO:0000313" key="6">
    <source>
        <dbReference type="Proteomes" id="UP000005238"/>
    </source>
</evidence>
<dbReference type="InterPro" id="IPR002350">
    <property type="entry name" value="Kazal_dom"/>
</dbReference>
<sequence length="44" mass="4761">CPTHCTREYIPICGSDGVTYANECLLKVAQCKDPSITKNAKGKC</sequence>
<dbReference type="AlphaFoldDB" id="H3G689"/>
<evidence type="ECO:0000313" key="5">
    <source>
        <dbReference type="EnsemblProtists" id="Phyra44966"/>
    </source>
</evidence>
<dbReference type="SUPFAM" id="SSF100895">
    <property type="entry name" value="Kazal-type serine protease inhibitors"/>
    <property type="match status" value="1"/>
</dbReference>
<dbReference type="SMART" id="SM00280">
    <property type="entry name" value="KAZAL"/>
    <property type="match status" value="1"/>
</dbReference>
<dbReference type="InterPro" id="IPR050653">
    <property type="entry name" value="Prot_Inhib_GrowthFact_Antg"/>
</dbReference>
<dbReference type="PANTHER" id="PTHR10913:SF45">
    <property type="entry name" value="FOLLISTATIN, ISOFORM A-RELATED"/>
    <property type="match status" value="1"/>
</dbReference>
<dbReference type="HOGENOM" id="CLU_169765_6_1_1"/>
<dbReference type="Pfam" id="PF00050">
    <property type="entry name" value="Kazal_1"/>
    <property type="match status" value="1"/>
</dbReference>
<dbReference type="CDD" id="cd00104">
    <property type="entry name" value="KAZAL_FS"/>
    <property type="match status" value="1"/>
</dbReference>
<dbReference type="InterPro" id="IPR036058">
    <property type="entry name" value="Kazal_dom_sf"/>
</dbReference>
<dbReference type="EMBL" id="DS568149">
    <property type="status" value="NOT_ANNOTATED_CDS"/>
    <property type="molecule type" value="Genomic_DNA"/>
</dbReference>
<dbReference type="PRINTS" id="PR00290">
    <property type="entry name" value="KAZALINHBTR"/>
</dbReference>
<dbReference type="Proteomes" id="UP000005238">
    <property type="component" value="Unassembled WGS sequence"/>
</dbReference>
<keyword evidence="1" id="KW-0646">Protease inhibitor</keyword>
<dbReference type="PANTHER" id="PTHR10913">
    <property type="entry name" value="FOLLISTATIN-RELATED"/>
    <property type="match status" value="1"/>
</dbReference>
<feature type="domain" description="Kazal-like" evidence="4">
    <location>
        <begin position="1"/>
        <end position="44"/>
    </location>
</feature>
<reference evidence="6" key="1">
    <citation type="journal article" date="2006" name="Science">
        <title>Phytophthora genome sequences uncover evolutionary origins and mechanisms of pathogenesis.</title>
        <authorList>
            <person name="Tyler B.M."/>
            <person name="Tripathy S."/>
            <person name="Zhang X."/>
            <person name="Dehal P."/>
            <person name="Jiang R.H."/>
            <person name="Aerts A."/>
            <person name="Arredondo F.D."/>
            <person name="Baxter L."/>
            <person name="Bensasson D."/>
            <person name="Beynon J.L."/>
            <person name="Chapman J."/>
            <person name="Damasceno C.M."/>
            <person name="Dorrance A.E."/>
            <person name="Dou D."/>
            <person name="Dickerman A.W."/>
            <person name="Dubchak I.L."/>
            <person name="Garbelotto M."/>
            <person name="Gijzen M."/>
            <person name="Gordon S.G."/>
            <person name="Govers F."/>
            <person name="Grunwald N.J."/>
            <person name="Huang W."/>
            <person name="Ivors K.L."/>
            <person name="Jones R.W."/>
            <person name="Kamoun S."/>
            <person name="Krampis K."/>
            <person name="Lamour K.H."/>
            <person name="Lee M.K."/>
            <person name="McDonald W.H."/>
            <person name="Medina M."/>
            <person name="Meijer H.J."/>
            <person name="Nordberg E.K."/>
            <person name="Maclean D.J."/>
            <person name="Ospina-Giraldo M.D."/>
            <person name="Morris P.F."/>
            <person name="Phuntumart V."/>
            <person name="Putnam N.H."/>
            <person name="Rash S."/>
            <person name="Rose J.K."/>
            <person name="Sakihama Y."/>
            <person name="Salamov A.A."/>
            <person name="Savidor A."/>
            <person name="Scheuring C.F."/>
            <person name="Smith B.M."/>
            <person name="Sobral B.W."/>
            <person name="Terry A."/>
            <person name="Torto-Alalibo T.A."/>
            <person name="Win J."/>
            <person name="Xu Z."/>
            <person name="Zhang H."/>
            <person name="Grigoriev I.V."/>
            <person name="Rokhsar D.S."/>
            <person name="Boore J.L."/>
        </authorList>
    </citation>
    <scope>NUCLEOTIDE SEQUENCE [LARGE SCALE GENOMIC DNA]</scope>
    <source>
        <strain evidence="6">Pr102</strain>
    </source>
</reference>
<keyword evidence="6" id="KW-1185">Reference proteome</keyword>
<dbReference type="InParanoid" id="H3G689"/>
<reference evidence="5" key="2">
    <citation type="submission" date="2015-06" db="UniProtKB">
        <authorList>
            <consortium name="EnsemblProtists"/>
        </authorList>
    </citation>
    <scope>IDENTIFICATION</scope>
    <source>
        <strain evidence="5">Pr102</strain>
    </source>
</reference>
<dbReference type="Gene3D" id="3.30.60.30">
    <property type="match status" value="1"/>
</dbReference>
<evidence type="ECO:0000256" key="1">
    <source>
        <dbReference type="ARBA" id="ARBA00022690"/>
    </source>
</evidence>
<accession>H3G689</accession>
<keyword evidence="3" id="KW-1015">Disulfide bond</keyword>
<evidence type="ECO:0000256" key="2">
    <source>
        <dbReference type="ARBA" id="ARBA00022900"/>
    </source>
</evidence>
<name>H3G689_PHYRM</name>
<dbReference type="EnsemblProtists" id="Phyra44966">
    <property type="protein sequence ID" value="Phyra44966"/>
    <property type="gene ID" value="Phyra44966"/>
</dbReference>
<organism evidence="5 6">
    <name type="scientific">Phytophthora ramorum</name>
    <name type="common">Sudden oak death agent</name>
    <dbReference type="NCBI Taxonomy" id="164328"/>
    <lineage>
        <taxon>Eukaryota</taxon>
        <taxon>Sar</taxon>
        <taxon>Stramenopiles</taxon>
        <taxon>Oomycota</taxon>
        <taxon>Peronosporomycetes</taxon>
        <taxon>Peronosporales</taxon>
        <taxon>Peronosporaceae</taxon>
        <taxon>Phytophthora</taxon>
    </lineage>
</organism>
<dbReference type="InterPro" id="IPR001239">
    <property type="entry name" value="Prot_inh_Kazal-m"/>
</dbReference>
<proteinExistence type="predicted"/>
<dbReference type="GO" id="GO:0004867">
    <property type="term" value="F:serine-type endopeptidase inhibitor activity"/>
    <property type="evidence" value="ECO:0007669"/>
    <property type="project" value="UniProtKB-KW"/>
</dbReference>
<evidence type="ECO:0000256" key="3">
    <source>
        <dbReference type="ARBA" id="ARBA00023157"/>
    </source>
</evidence>
<evidence type="ECO:0000259" key="4">
    <source>
        <dbReference type="PROSITE" id="PS51465"/>
    </source>
</evidence>